<dbReference type="EMBL" id="JAGIZA010000011">
    <property type="protein sequence ID" value="MBP0494680.1"/>
    <property type="molecule type" value="Genomic_DNA"/>
</dbReference>
<sequence>MGRLPGSHRHAGLSPRRPRWDRNPWHRRTHRVSPFYDRTVPRPSGRDRAASLQEVRVTFWIDVEDLFEYALVNRRPSGIQRLSYELYRALLAERPGEVAFCRHDRIRDTMRAVPWSDVETLFKVLSHAEGPPTASGVPAGARPPGQSGAVRRLASRLPADIRLPLGEAVRSQSSALRAGLRAGRGTLAALRRILRPAAGRPPDQAVAEGGDLKALARPGDTLLILGSPWFRTDYGALLQRVKQASGVSVALLVYDLIPVARPEFCDPGLVRTFTAWMASTLPVVDRFFAISRASAADLERLAPQLGFSLPGPAIALPIGSGFGQEQAGAPGLTPRVAALPPGYALFVSTIEARKNHLMAFRAWRRLLDTMPAEEVPSLVFAGRVGWMVADLMQQLENCGWLAGKVVLVEDPSDTELAALYAGCRFTLFPSHYEGWGLPVTESLAFGKVCIASSSTSIPEAGGPFCLYHDPDDVPEAVALLRRVMSSPEKIAALEARIGREFQPVSWSATARALLAGLEPAAGTRA</sequence>
<gene>
    <name evidence="3" type="ORF">J5Y10_17990</name>
</gene>
<dbReference type="PANTHER" id="PTHR46401">
    <property type="entry name" value="GLYCOSYLTRANSFERASE WBBK-RELATED"/>
    <property type="match status" value="1"/>
</dbReference>
<organism evidence="3 4">
    <name type="scientific">Roseomonas indoligenes</name>
    <dbReference type="NCBI Taxonomy" id="2820811"/>
    <lineage>
        <taxon>Bacteria</taxon>
        <taxon>Pseudomonadati</taxon>
        <taxon>Pseudomonadota</taxon>
        <taxon>Alphaproteobacteria</taxon>
        <taxon>Acetobacterales</taxon>
        <taxon>Roseomonadaceae</taxon>
        <taxon>Roseomonas</taxon>
    </lineage>
</organism>
<name>A0A940S782_9PROT</name>
<dbReference type="Pfam" id="PF00534">
    <property type="entry name" value="Glycos_transf_1"/>
    <property type="match status" value="1"/>
</dbReference>
<dbReference type="PANTHER" id="PTHR46401:SF9">
    <property type="entry name" value="MANNOSYLTRANSFERASE A"/>
    <property type="match status" value="1"/>
</dbReference>
<evidence type="ECO:0000256" key="1">
    <source>
        <dbReference type="SAM" id="MobiDB-lite"/>
    </source>
</evidence>
<protein>
    <submittedName>
        <fullName evidence="3">Glycosyltransferase family 4 protein</fullName>
    </submittedName>
</protein>
<dbReference type="AlphaFoldDB" id="A0A940S782"/>
<accession>A0A940S782</accession>
<proteinExistence type="predicted"/>
<reference evidence="3" key="1">
    <citation type="submission" date="2021-03" db="EMBL/GenBank/DDBJ databases">
        <authorList>
            <person name="So Y."/>
        </authorList>
    </citation>
    <scope>NUCLEOTIDE SEQUENCE</scope>
    <source>
        <strain evidence="3">SG15</strain>
    </source>
</reference>
<feature type="domain" description="Glycosyl transferase family 1" evidence="2">
    <location>
        <begin position="343"/>
        <end position="491"/>
    </location>
</feature>
<evidence type="ECO:0000313" key="3">
    <source>
        <dbReference type="EMBL" id="MBP0494680.1"/>
    </source>
</evidence>
<feature type="compositionally biased region" description="Basic residues" evidence="1">
    <location>
        <begin position="1"/>
        <end position="17"/>
    </location>
</feature>
<evidence type="ECO:0000259" key="2">
    <source>
        <dbReference type="Pfam" id="PF00534"/>
    </source>
</evidence>
<evidence type="ECO:0000313" key="4">
    <source>
        <dbReference type="Proteomes" id="UP000677537"/>
    </source>
</evidence>
<comment type="caution">
    <text evidence="3">The sequence shown here is derived from an EMBL/GenBank/DDBJ whole genome shotgun (WGS) entry which is preliminary data.</text>
</comment>
<dbReference type="SUPFAM" id="SSF53756">
    <property type="entry name" value="UDP-Glycosyltransferase/glycogen phosphorylase"/>
    <property type="match status" value="1"/>
</dbReference>
<keyword evidence="4" id="KW-1185">Reference proteome</keyword>
<dbReference type="InterPro" id="IPR001296">
    <property type="entry name" value="Glyco_trans_1"/>
</dbReference>
<dbReference type="Proteomes" id="UP000677537">
    <property type="component" value="Unassembled WGS sequence"/>
</dbReference>
<feature type="region of interest" description="Disordered" evidence="1">
    <location>
        <begin position="1"/>
        <end position="24"/>
    </location>
</feature>
<dbReference type="Gene3D" id="3.40.50.2000">
    <property type="entry name" value="Glycogen Phosphorylase B"/>
    <property type="match status" value="1"/>
</dbReference>
<dbReference type="CDD" id="cd03809">
    <property type="entry name" value="GT4_MtfB-like"/>
    <property type="match status" value="1"/>
</dbReference>
<dbReference type="GO" id="GO:0016757">
    <property type="term" value="F:glycosyltransferase activity"/>
    <property type="evidence" value="ECO:0007669"/>
    <property type="project" value="InterPro"/>
</dbReference>